<proteinExistence type="predicted"/>
<dbReference type="GO" id="GO:0043799">
    <property type="term" value="F:glycine oxidase activity"/>
    <property type="evidence" value="ECO:0007669"/>
    <property type="project" value="UniProtKB-EC"/>
</dbReference>
<dbReference type="GO" id="GO:0050660">
    <property type="term" value="F:flavin adenine dinucleotide binding"/>
    <property type="evidence" value="ECO:0007669"/>
    <property type="project" value="InterPro"/>
</dbReference>
<dbReference type="GO" id="GO:0009229">
    <property type="term" value="P:thiamine diphosphate biosynthetic process"/>
    <property type="evidence" value="ECO:0007669"/>
    <property type="project" value="UniProtKB-UniPathway"/>
</dbReference>
<evidence type="ECO:0000313" key="8">
    <source>
        <dbReference type="Proteomes" id="UP000252415"/>
    </source>
</evidence>
<dbReference type="Gene3D" id="3.30.9.10">
    <property type="entry name" value="D-Amino Acid Oxidase, subunit A, domain 2"/>
    <property type="match status" value="1"/>
</dbReference>
<dbReference type="InterPro" id="IPR012727">
    <property type="entry name" value="Gly_oxidase_ThiO"/>
</dbReference>
<name>A0A368VPE6_9BACL</name>
<dbReference type="SUPFAM" id="SSF54373">
    <property type="entry name" value="FAD-linked reductases, C-terminal domain"/>
    <property type="match status" value="1"/>
</dbReference>
<dbReference type="PANTHER" id="PTHR13847">
    <property type="entry name" value="SARCOSINE DEHYDROGENASE-RELATED"/>
    <property type="match status" value="1"/>
</dbReference>
<gene>
    <name evidence="7" type="ORF">DFP97_11360</name>
</gene>
<comment type="pathway">
    <text evidence="1">Cofactor biosynthesis; thiamine diphosphate biosynthesis.</text>
</comment>
<feature type="domain" description="FAD dependent oxidoreductase" evidence="6">
    <location>
        <begin position="5"/>
        <end position="353"/>
    </location>
</feature>
<evidence type="ECO:0000256" key="5">
    <source>
        <dbReference type="ARBA" id="ARBA00050018"/>
    </source>
</evidence>
<evidence type="ECO:0000313" key="7">
    <source>
        <dbReference type="EMBL" id="RCW43388.1"/>
    </source>
</evidence>
<evidence type="ECO:0000256" key="4">
    <source>
        <dbReference type="ARBA" id="ARBA00049872"/>
    </source>
</evidence>
<keyword evidence="2" id="KW-0784">Thiamine biosynthesis</keyword>
<dbReference type="UniPathway" id="UPA00060"/>
<dbReference type="Pfam" id="PF01266">
    <property type="entry name" value="DAO"/>
    <property type="match status" value="1"/>
</dbReference>
<keyword evidence="3" id="KW-0560">Oxidoreductase</keyword>
<accession>A0A368VPE6</accession>
<dbReference type="Proteomes" id="UP000252415">
    <property type="component" value="Unassembled WGS sequence"/>
</dbReference>
<dbReference type="RefSeq" id="WP_114381979.1">
    <property type="nucleotide sequence ID" value="NZ_QPJD01000013.1"/>
</dbReference>
<evidence type="ECO:0000256" key="1">
    <source>
        <dbReference type="ARBA" id="ARBA00004948"/>
    </source>
</evidence>
<dbReference type="AlphaFoldDB" id="A0A368VPE6"/>
<comment type="catalytic activity">
    <reaction evidence="4">
        <text>glycine + O2 + H2O = glyoxylate + H2O2 + NH4(+)</text>
        <dbReference type="Rhea" id="RHEA:11532"/>
        <dbReference type="ChEBI" id="CHEBI:15377"/>
        <dbReference type="ChEBI" id="CHEBI:15379"/>
        <dbReference type="ChEBI" id="CHEBI:16240"/>
        <dbReference type="ChEBI" id="CHEBI:28938"/>
        <dbReference type="ChEBI" id="CHEBI:36655"/>
        <dbReference type="ChEBI" id="CHEBI:57305"/>
        <dbReference type="EC" id="1.4.3.19"/>
    </reaction>
</comment>
<dbReference type="SUPFAM" id="SSF51905">
    <property type="entry name" value="FAD/NAD(P)-binding domain"/>
    <property type="match status" value="1"/>
</dbReference>
<dbReference type="NCBIfam" id="TIGR02352">
    <property type="entry name" value="thiamin_ThiO"/>
    <property type="match status" value="1"/>
</dbReference>
<evidence type="ECO:0000259" key="6">
    <source>
        <dbReference type="Pfam" id="PF01266"/>
    </source>
</evidence>
<sequence>MPQSVIVLGGGIIGLSCAFEAARRGMRVTLIEPAALGGQASGAAAGMLAPYSENTEQPDSFFQLCLHSLRHFPEWIAAVEELSGLSAEWVRSGSINVFMHEADLLPIQSRLRWQNEWGADAQLIDAAQLRMLEPRLAQSAVAGIFTPHESHVYAPKLVTALEAACLKLGVTILLQAGEVDEVAVHPSGGVTVRAKALEQPVHADRVVVSAGAWSGAYERWFGLSIPVHPIRGQICSFEHPGGEVRHMVFSSQAYWVGKRNNRLVCGASEDVAGFQTHVTERGIGRLIRSSNKLFPFLEGKETAHRWAGLRPATRDGQPLLGKVEGMPAVIMAAGHYRNGILLSPVTAFIVADLLEGKPSELPLQSFDPNRFTPIPYRRRFV</sequence>
<dbReference type="PANTHER" id="PTHR13847:SF289">
    <property type="entry name" value="GLYCINE OXIDASE"/>
    <property type="match status" value="1"/>
</dbReference>
<organism evidence="7 8">
    <name type="scientific">Paenibacillus prosopidis</name>
    <dbReference type="NCBI Taxonomy" id="630520"/>
    <lineage>
        <taxon>Bacteria</taxon>
        <taxon>Bacillati</taxon>
        <taxon>Bacillota</taxon>
        <taxon>Bacilli</taxon>
        <taxon>Bacillales</taxon>
        <taxon>Paenibacillaceae</taxon>
        <taxon>Paenibacillus</taxon>
    </lineage>
</organism>
<dbReference type="GO" id="GO:0009228">
    <property type="term" value="P:thiamine biosynthetic process"/>
    <property type="evidence" value="ECO:0007669"/>
    <property type="project" value="UniProtKB-KW"/>
</dbReference>
<dbReference type="EMBL" id="QPJD01000013">
    <property type="protein sequence ID" value="RCW43388.1"/>
    <property type="molecule type" value="Genomic_DNA"/>
</dbReference>
<protein>
    <recommendedName>
        <fullName evidence="5">glycine oxidase</fullName>
        <ecNumber evidence="5">1.4.3.19</ecNumber>
    </recommendedName>
</protein>
<keyword evidence="8" id="KW-1185">Reference proteome</keyword>
<dbReference type="InterPro" id="IPR036188">
    <property type="entry name" value="FAD/NAD-bd_sf"/>
</dbReference>
<dbReference type="EC" id="1.4.3.19" evidence="5"/>
<evidence type="ECO:0000256" key="3">
    <source>
        <dbReference type="ARBA" id="ARBA00023002"/>
    </source>
</evidence>
<dbReference type="Gene3D" id="3.50.50.60">
    <property type="entry name" value="FAD/NAD(P)-binding domain"/>
    <property type="match status" value="1"/>
</dbReference>
<evidence type="ECO:0000256" key="2">
    <source>
        <dbReference type="ARBA" id="ARBA00022977"/>
    </source>
</evidence>
<reference evidence="7 8" key="1">
    <citation type="submission" date="2018-07" db="EMBL/GenBank/DDBJ databases">
        <title>Genomic Encyclopedia of Type Strains, Phase III (KMG-III): the genomes of soil and plant-associated and newly described type strains.</title>
        <authorList>
            <person name="Whitman W."/>
        </authorList>
    </citation>
    <scope>NUCLEOTIDE SEQUENCE [LARGE SCALE GENOMIC DNA]</scope>
    <source>
        <strain evidence="7 8">CECT 7506</strain>
    </source>
</reference>
<dbReference type="GO" id="GO:0005737">
    <property type="term" value="C:cytoplasm"/>
    <property type="evidence" value="ECO:0007669"/>
    <property type="project" value="TreeGrafter"/>
</dbReference>
<comment type="caution">
    <text evidence="7">The sequence shown here is derived from an EMBL/GenBank/DDBJ whole genome shotgun (WGS) entry which is preliminary data.</text>
</comment>
<dbReference type="InterPro" id="IPR006076">
    <property type="entry name" value="FAD-dep_OxRdtase"/>
</dbReference>
<dbReference type="OrthoDB" id="9794226at2"/>